<dbReference type="GO" id="GO:0006629">
    <property type="term" value="P:lipid metabolic process"/>
    <property type="evidence" value="ECO:0007669"/>
    <property type="project" value="InterPro"/>
</dbReference>
<evidence type="ECO:0000256" key="1">
    <source>
        <dbReference type="SAM" id="SignalP"/>
    </source>
</evidence>
<dbReference type="GO" id="GO:0008081">
    <property type="term" value="F:phosphoric diester hydrolase activity"/>
    <property type="evidence" value="ECO:0007669"/>
    <property type="project" value="InterPro"/>
</dbReference>
<keyword evidence="1" id="KW-0732">Signal</keyword>
<evidence type="ECO:0000313" key="3">
    <source>
        <dbReference type="Proteomes" id="UP000224634"/>
    </source>
</evidence>
<sequence length="297" mass="33340">MKIPSLALSLLALPHLLWAEPLCNGRAAYCDRPYSNTSFIGAHNSPFVGFMPQQNQDISVTGQLNLGIRYLQGQTHLNAWGKLHMCHTSCFLEDAGPLESFLHTVKVWLDSHPEDVVTLLITNGDRLDIGRFQQAFDASGIVPYAYVPMTSPETLARESWPTLEQLIRYGKRLVVFLDYHADVSRVPYILDQYAYYFETPFDTTDPDFQQCSIDRPPNANPDGRMYVVNHYLDLNILGILIPDRLSAPRTNSPTGDGSIGAQADLCKSIYRRTPDVVLLDFITQGDVFKAQDMLNGL</sequence>
<reference evidence="2 3" key="1">
    <citation type="submission" date="2017-10" db="EMBL/GenBank/DDBJ databases">
        <title>Comparative genomics in systemic dimorphic fungi from Ajellomycetaceae.</title>
        <authorList>
            <person name="Munoz J.F."/>
            <person name="Mcewen J.G."/>
            <person name="Clay O.K."/>
            <person name="Cuomo C.A."/>
        </authorList>
    </citation>
    <scope>NUCLEOTIDE SEQUENCE [LARGE SCALE GENOMIC DNA]</scope>
    <source>
        <strain evidence="2 3">UAMH7299</strain>
    </source>
</reference>
<dbReference type="EMBL" id="PDNA01000051">
    <property type="protein sequence ID" value="PGH19214.1"/>
    <property type="molecule type" value="Genomic_DNA"/>
</dbReference>
<dbReference type="STRING" id="1447883.A0A2B7Y4Z9"/>
<organism evidence="2 3">
    <name type="scientific">Polytolypa hystricis (strain UAMH7299)</name>
    <dbReference type="NCBI Taxonomy" id="1447883"/>
    <lineage>
        <taxon>Eukaryota</taxon>
        <taxon>Fungi</taxon>
        <taxon>Dikarya</taxon>
        <taxon>Ascomycota</taxon>
        <taxon>Pezizomycotina</taxon>
        <taxon>Eurotiomycetes</taxon>
        <taxon>Eurotiomycetidae</taxon>
        <taxon>Onygenales</taxon>
        <taxon>Onygenales incertae sedis</taxon>
        <taxon>Polytolypa</taxon>
    </lineage>
</organism>
<feature type="signal peptide" evidence="1">
    <location>
        <begin position="1"/>
        <end position="19"/>
    </location>
</feature>
<dbReference type="Pfam" id="PF26146">
    <property type="entry name" value="PI-PLC_X"/>
    <property type="match status" value="1"/>
</dbReference>
<name>A0A2B7Y4Z9_POLH7</name>
<dbReference type="Proteomes" id="UP000224634">
    <property type="component" value="Unassembled WGS sequence"/>
</dbReference>
<dbReference type="InterPro" id="IPR017946">
    <property type="entry name" value="PLC-like_Pdiesterase_TIM-brl"/>
</dbReference>
<dbReference type="SUPFAM" id="SSF51695">
    <property type="entry name" value="PLC-like phosphodiesterases"/>
    <property type="match status" value="1"/>
</dbReference>
<protein>
    <recommendedName>
        <fullName evidence="4">Phosphatidylinositol-specific phospholipase C X domain-containing protein</fullName>
    </recommendedName>
</protein>
<accession>A0A2B7Y4Z9</accession>
<dbReference type="Gene3D" id="3.20.20.190">
    <property type="entry name" value="Phosphatidylinositol (PI) phosphodiesterase"/>
    <property type="match status" value="1"/>
</dbReference>
<dbReference type="PANTHER" id="PTHR13593:SF146">
    <property type="entry name" value="PLC-LIKE PHOSPHODIESTERASE"/>
    <property type="match status" value="1"/>
</dbReference>
<comment type="caution">
    <text evidence="2">The sequence shown here is derived from an EMBL/GenBank/DDBJ whole genome shotgun (WGS) entry which is preliminary data.</text>
</comment>
<keyword evidence="3" id="KW-1185">Reference proteome</keyword>
<feature type="chain" id="PRO_5013219613" description="Phosphatidylinositol-specific phospholipase C X domain-containing protein" evidence="1">
    <location>
        <begin position="20"/>
        <end position="297"/>
    </location>
</feature>
<proteinExistence type="predicted"/>
<evidence type="ECO:0000313" key="2">
    <source>
        <dbReference type="EMBL" id="PGH19214.1"/>
    </source>
</evidence>
<dbReference type="PANTHER" id="PTHR13593">
    <property type="match status" value="1"/>
</dbReference>
<dbReference type="OrthoDB" id="7984201at2759"/>
<evidence type="ECO:0008006" key="4">
    <source>
        <dbReference type="Google" id="ProtNLM"/>
    </source>
</evidence>
<dbReference type="InterPro" id="IPR051057">
    <property type="entry name" value="PI-PLC_domain"/>
</dbReference>
<dbReference type="AlphaFoldDB" id="A0A2B7Y4Z9"/>
<gene>
    <name evidence="2" type="ORF">AJ80_04185</name>
</gene>